<dbReference type="AlphaFoldDB" id="A0AA39IE23"/>
<proteinExistence type="predicted"/>
<gene>
    <name evidence="2" type="ORF">EV421DRAFT_1677732</name>
</gene>
<evidence type="ECO:0000313" key="3">
    <source>
        <dbReference type="Proteomes" id="UP001175226"/>
    </source>
</evidence>
<name>A0AA39IE23_9AGAR</name>
<feature type="non-terminal residue" evidence="2">
    <location>
        <position position="1"/>
    </location>
</feature>
<dbReference type="Pfam" id="PF07714">
    <property type="entry name" value="PK_Tyr_Ser-Thr"/>
    <property type="match status" value="1"/>
</dbReference>
<keyword evidence="3" id="KW-1185">Reference proteome</keyword>
<organism evidence="2 3">
    <name type="scientific">Armillaria borealis</name>
    <dbReference type="NCBI Taxonomy" id="47425"/>
    <lineage>
        <taxon>Eukaryota</taxon>
        <taxon>Fungi</taxon>
        <taxon>Dikarya</taxon>
        <taxon>Basidiomycota</taxon>
        <taxon>Agaricomycotina</taxon>
        <taxon>Agaricomycetes</taxon>
        <taxon>Agaricomycetidae</taxon>
        <taxon>Agaricales</taxon>
        <taxon>Marasmiineae</taxon>
        <taxon>Physalacriaceae</taxon>
        <taxon>Armillaria</taxon>
    </lineage>
</organism>
<dbReference type="Gene3D" id="3.30.200.20">
    <property type="entry name" value="Phosphorylase Kinase, domain 1"/>
    <property type="match status" value="1"/>
</dbReference>
<sequence>NIVPSSFSSRNVAKEGTNYICGGGFADIWKGRLDDTQVCLKVLRIFLPEKDREKLLRDFCQEALVWRQLCHPNILPFLGVSEDLFAPSYCLI</sequence>
<dbReference type="InterPro" id="IPR011009">
    <property type="entry name" value="Kinase-like_dom_sf"/>
</dbReference>
<protein>
    <recommendedName>
        <fullName evidence="1">Serine-threonine/tyrosine-protein kinase catalytic domain-containing protein</fullName>
    </recommendedName>
</protein>
<comment type="caution">
    <text evidence="2">The sequence shown here is derived from an EMBL/GenBank/DDBJ whole genome shotgun (WGS) entry which is preliminary data.</text>
</comment>
<feature type="domain" description="Serine-threonine/tyrosine-protein kinase catalytic" evidence="1">
    <location>
        <begin position="20"/>
        <end position="82"/>
    </location>
</feature>
<dbReference type="Proteomes" id="UP001175226">
    <property type="component" value="Unassembled WGS sequence"/>
</dbReference>
<accession>A0AA39IE23</accession>
<dbReference type="GO" id="GO:0004672">
    <property type="term" value="F:protein kinase activity"/>
    <property type="evidence" value="ECO:0007669"/>
    <property type="project" value="InterPro"/>
</dbReference>
<evidence type="ECO:0000259" key="1">
    <source>
        <dbReference type="Pfam" id="PF07714"/>
    </source>
</evidence>
<feature type="non-terminal residue" evidence="2">
    <location>
        <position position="92"/>
    </location>
</feature>
<dbReference type="EMBL" id="JAUEPT010000279">
    <property type="protein sequence ID" value="KAK0421841.1"/>
    <property type="molecule type" value="Genomic_DNA"/>
</dbReference>
<dbReference type="InterPro" id="IPR001245">
    <property type="entry name" value="Ser-Thr/Tyr_kinase_cat_dom"/>
</dbReference>
<reference evidence="2" key="1">
    <citation type="submission" date="2023-06" db="EMBL/GenBank/DDBJ databases">
        <authorList>
            <consortium name="Lawrence Berkeley National Laboratory"/>
            <person name="Ahrendt S."/>
            <person name="Sahu N."/>
            <person name="Indic B."/>
            <person name="Wong-Bajracharya J."/>
            <person name="Merenyi Z."/>
            <person name="Ke H.-M."/>
            <person name="Monk M."/>
            <person name="Kocsube S."/>
            <person name="Drula E."/>
            <person name="Lipzen A."/>
            <person name="Balint B."/>
            <person name="Henrissat B."/>
            <person name="Andreopoulos B."/>
            <person name="Martin F.M."/>
            <person name="Harder C.B."/>
            <person name="Rigling D."/>
            <person name="Ford K.L."/>
            <person name="Foster G.D."/>
            <person name="Pangilinan J."/>
            <person name="Papanicolaou A."/>
            <person name="Barry K."/>
            <person name="LaButti K."/>
            <person name="Viragh M."/>
            <person name="Koriabine M."/>
            <person name="Yan M."/>
            <person name="Riley R."/>
            <person name="Champramary S."/>
            <person name="Plett K.L."/>
            <person name="Tsai I.J."/>
            <person name="Slot J."/>
            <person name="Sipos G."/>
            <person name="Plett J."/>
            <person name="Nagy L.G."/>
            <person name="Grigoriev I.V."/>
        </authorList>
    </citation>
    <scope>NUCLEOTIDE SEQUENCE</scope>
    <source>
        <strain evidence="2">FPL87.14</strain>
    </source>
</reference>
<evidence type="ECO:0000313" key="2">
    <source>
        <dbReference type="EMBL" id="KAK0421841.1"/>
    </source>
</evidence>
<dbReference type="SUPFAM" id="SSF56112">
    <property type="entry name" value="Protein kinase-like (PK-like)"/>
    <property type="match status" value="1"/>
</dbReference>